<reference evidence="3" key="1">
    <citation type="submission" date="2017-02" db="EMBL/GenBank/DDBJ databases">
        <authorList>
            <person name="Rodrigo-Torres L."/>
            <person name="Arahal R.D."/>
            <person name="Lucena T."/>
        </authorList>
    </citation>
    <scope>NUCLEOTIDE SEQUENCE [LARGE SCALE GENOMIC DNA]</scope>
    <source>
        <strain evidence="3">CECT 7878</strain>
    </source>
</reference>
<dbReference type="AlphaFoldDB" id="A0A1R4LQM8"/>
<feature type="compositionally biased region" description="Polar residues" evidence="1">
    <location>
        <begin position="58"/>
        <end position="71"/>
    </location>
</feature>
<accession>A0A1R4LQM8</accession>
<organism evidence="2 3">
    <name type="scientific">Vibrio ruber (strain DSM 16370 / JCM 11486 / BCRC 17186 / CECT 7878 / LMG 23124 / VR1)</name>
    <dbReference type="NCBI Taxonomy" id="1123498"/>
    <lineage>
        <taxon>Bacteria</taxon>
        <taxon>Pseudomonadati</taxon>
        <taxon>Pseudomonadota</taxon>
        <taxon>Gammaproteobacteria</taxon>
        <taxon>Vibrionales</taxon>
        <taxon>Vibrionaceae</taxon>
        <taxon>Vibrio</taxon>
    </lineage>
</organism>
<name>A0A1R4LQM8_VIBR1</name>
<feature type="region of interest" description="Disordered" evidence="1">
    <location>
        <begin position="45"/>
        <end position="114"/>
    </location>
</feature>
<dbReference type="STRING" id="1123498.VR7878_03111"/>
<sequence length="168" mass="19108">MAKHDWNALLRQFEQDHERDGMSVKQWCESKGLKYASARRYIKMRKTAHSAQKKSAHNDNAQSALSQPKARQNQRREKSELPKNYENTQLSPPEIGKPHTDESAQFGAGRKDEIQRDERGYFLPGNRVAVGNVGNTGVPENAFGEGNQLARKSGMYARCNPPRKNGRW</sequence>
<dbReference type="OrthoDB" id="8227562at2"/>
<protein>
    <recommendedName>
        <fullName evidence="4">Terminase small subunit</fullName>
    </recommendedName>
</protein>
<evidence type="ECO:0008006" key="4">
    <source>
        <dbReference type="Google" id="ProtNLM"/>
    </source>
</evidence>
<feature type="compositionally biased region" description="Basic and acidic residues" evidence="1">
    <location>
        <begin position="74"/>
        <end position="83"/>
    </location>
</feature>
<dbReference type="EMBL" id="FULE01000044">
    <property type="protein sequence ID" value="SJN58906.1"/>
    <property type="molecule type" value="Genomic_DNA"/>
</dbReference>
<evidence type="ECO:0000256" key="1">
    <source>
        <dbReference type="SAM" id="MobiDB-lite"/>
    </source>
</evidence>
<keyword evidence="3" id="KW-1185">Reference proteome</keyword>
<dbReference type="RefSeq" id="WP_077337004.1">
    <property type="nucleotide sequence ID" value="NZ_FULE01000044.1"/>
</dbReference>
<evidence type="ECO:0000313" key="2">
    <source>
        <dbReference type="EMBL" id="SJN58906.1"/>
    </source>
</evidence>
<proteinExistence type="predicted"/>
<gene>
    <name evidence="2" type="ORF">VR7878_03111</name>
</gene>
<dbReference type="Proteomes" id="UP000188276">
    <property type="component" value="Unassembled WGS sequence"/>
</dbReference>
<evidence type="ECO:0000313" key="3">
    <source>
        <dbReference type="Proteomes" id="UP000188276"/>
    </source>
</evidence>
<feature type="compositionally biased region" description="Basic residues" evidence="1">
    <location>
        <begin position="45"/>
        <end position="55"/>
    </location>
</feature>